<accession>A0A9Q0QS38</accession>
<dbReference type="Proteomes" id="UP001141806">
    <property type="component" value="Unassembled WGS sequence"/>
</dbReference>
<name>A0A9Q0QS38_9MAGN</name>
<evidence type="ECO:0000313" key="2">
    <source>
        <dbReference type="Proteomes" id="UP001141806"/>
    </source>
</evidence>
<sequence length="100" mass="11540">MNDIQVTKSTDYYHKVSPFPLENFHTEIFHFLPILYCTFSLISSIEQNCLVTCASPSFFERMWVKIPHSGIVGILFLFSVSHAHSYCTNKIVLIDFKAAY</sequence>
<proteinExistence type="predicted"/>
<protein>
    <submittedName>
        <fullName evidence="1">Uncharacterized protein</fullName>
    </submittedName>
</protein>
<reference evidence="1" key="1">
    <citation type="journal article" date="2023" name="Plant J.">
        <title>The genome of the king protea, Protea cynaroides.</title>
        <authorList>
            <person name="Chang J."/>
            <person name="Duong T.A."/>
            <person name="Schoeman C."/>
            <person name="Ma X."/>
            <person name="Roodt D."/>
            <person name="Barker N."/>
            <person name="Li Z."/>
            <person name="Van de Peer Y."/>
            <person name="Mizrachi E."/>
        </authorList>
    </citation>
    <scope>NUCLEOTIDE SEQUENCE</scope>
    <source>
        <tissue evidence="1">Young leaves</tissue>
    </source>
</reference>
<gene>
    <name evidence="1" type="ORF">NE237_002758</name>
</gene>
<dbReference type="EMBL" id="JAMYWD010000005">
    <property type="protein sequence ID" value="KAJ4969659.1"/>
    <property type="molecule type" value="Genomic_DNA"/>
</dbReference>
<comment type="caution">
    <text evidence="1">The sequence shown here is derived from an EMBL/GenBank/DDBJ whole genome shotgun (WGS) entry which is preliminary data.</text>
</comment>
<keyword evidence="2" id="KW-1185">Reference proteome</keyword>
<dbReference type="AlphaFoldDB" id="A0A9Q0QS38"/>
<evidence type="ECO:0000313" key="1">
    <source>
        <dbReference type="EMBL" id="KAJ4969659.1"/>
    </source>
</evidence>
<organism evidence="1 2">
    <name type="scientific">Protea cynaroides</name>
    <dbReference type="NCBI Taxonomy" id="273540"/>
    <lineage>
        <taxon>Eukaryota</taxon>
        <taxon>Viridiplantae</taxon>
        <taxon>Streptophyta</taxon>
        <taxon>Embryophyta</taxon>
        <taxon>Tracheophyta</taxon>
        <taxon>Spermatophyta</taxon>
        <taxon>Magnoliopsida</taxon>
        <taxon>Proteales</taxon>
        <taxon>Proteaceae</taxon>
        <taxon>Protea</taxon>
    </lineage>
</organism>